<reference evidence="1" key="1">
    <citation type="submission" date="2012-04" db="EMBL/GenBank/DDBJ databases">
        <title>The Genome Sequence of Fusarium oxysporum melonis.</title>
        <authorList>
            <consortium name="The Broad Institute Genome Sequencing Platform"/>
            <person name="Ma L.-J."/>
            <person name="Gale L.R."/>
            <person name="Schwartz D.C."/>
            <person name="Zhou S."/>
            <person name="Corby-Kistler H."/>
            <person name="Young S.K."/>
            <person name="Zeng Q."/>
            <person name="Gargeya S."/>
            <person name="Fitzgerald M."/>
            <person name="Haas B."/>
            <person name="Abouelleil A."/>
            <person name="Alvarado L."/>
            <person name="Arachchi H.M."/>
            <person name="Berlin A."/>
            <person name="Brown A."/>
            <person name="Chapman S.B."/>
            <person name="Chen Z."/>
            <person name="Dunbar C."/>
            <person name="Freedman E."/>
            <person name="Gearin G."/>
            <person name="Goldberg J."/>
            <person name="Griggs A."/>
            <person name="Gujja S."/>
            <person name="Heiman D."/>
            <person name="Howarth C."/>
            <person name="Larson L."/>
            <person name="Lui A."/>
            <person name="MacDonald P.J.P."/>
            <person name="Montmayeur A."/>
            <person name="Murphy C."/>
            <person name="Neiman D."/>
            <person name="Pearson M."/>
            <person name="Priest M."/>
            <person name="Roberts A."/>
            <person name="Saif S."/>
            <person name="Shea T."/>
            <person name="Shenoy N."/>
            <person name="Sisk P."/>
            <person name="Stolte C."/>
            <person name="Sykes S."/>
            <person name="Wortman J."/>
            <person name="Nusbaum C."/>
            <person name="Birren B."/>
        </authorList>
    </citation>
    <scope>NUCLEOTIDE SEQUENCE</scope>
    <source>
        <strain evidence="1">26406</strain>
    </source>
</reference>
<protein>
    <submittedName>
        <fullName evidence="1">Uncharacterized protein</fullName>
    </submittedName>
</protein>
<reference evidence="1" key="2">
    <citation type="submission" date="2012-05" db="EMBL/GenBank/DDBJ databases">
        <title>Annotation of the Genome Sequence of Fusarium oxysporum f. sp. melonis 26406.</title>
        <authorList>
            <consortium name="The Broad Institute Genomics Platform"/>
            <person name="Ma L.-J."/>
            <person name="Corby-Kistler H."/>
            <person name="Broz K."/>
            <person name="Gale L.R."/>
            <person name="Jonkers W."/>
            <person name="O'Donnell K."/>
            <person name="Ploetz R."/>
            <person name="Steinberg C."/>
            <person name="Schwartz D.C."/>
            <person name="VanEtten H."/>
            <person name="Zhou S."/>
            <person name="Young S.K."/>
            <person name="Zeng Q."/>
            <person name="Gargeya S."/>
            <person name="Fitzgerald M."/>
            <person name="Abouelleil A."/>
            <person name="Alvarado L."/>
            <person name="Chapman S.B."/>
            <person name="Gainer-Dewar J."/>
            <person name="Goldberg J."/>
            <person name="Griggs A."/>
            <person name="Gujja S."/>
            <person name="Hansen M."/>
            <person name="Howarth C."/>
            <person name="Imamovic A."/>
            <person name="Ireland A."/>
            <person name="Larimer J."/>
            <person name="McCowan C."/>
            <person name="Murphy C."/>
            <person name="Pearson M."/>
            <person name="Poon T.W."/>
            <person name="Priest M."/>
            <person name="Roberts A."/>
            <person name="Saif S."/>
            <person name="Shea T."/>
            <person name="Sykes S."/>
            <person name="Wortman J."/>
            <person name="Nusbaum C."/>
            <person name="Birren B."/>
        </authorList>
    </citation>
    <scope>NUCLEOTIDE SEQUENCE</scope>
    <source>
        <strain evidence="1">26406</strain>
    </source>
</reference>
<accession>W9Z9Z2</accession>
<dbReference type="EMBL" id="JH659427">
    <property type="protein sequence ID" value="EXK25063.1"/>
    <property type="molecule type" value="Genomic_DNA"/>
</dbReference>
<dbReference type="HOGENOM" id="CLU_206091_0_0_1"/>
<organism evidence="1">
    <name type="scientific">Fusarium oxysporum f. sp. melonis 26406</name>
    <dbReference type="NCBI Taxonomy" id="1089452"/>
    <lineage>
        <taxon>Eukaryota</taxon>
        <taxon>Fungi</taxon>
        <taxon>Dikarya</taxon>
        <taxon>Ascomycota</taxon>
        <taxon>Pezizomycotina</taxon>
        <taxon>Sordariomycetes</taxon>
        <taxon>Hypocreomycetidae</taxon>
        <taxon>Hypocreales</taxon>
        <taxon>Nectriaceae</taxon>
        <taxon>Fusarium</taxon>
        <taxon>Fusarium oxysporum species complex</taxon>
    </lineage>
</organism>
<name>W9Z9Z2_FUSOX</name>
<evidence type="ECO:0000313" key="1">
    <source>
        <dbReference type="EMBL" id="EXK25063.1"/>
    </source>
</evidence>
<dbReference type="Proteomes" id="UP000030703">
    <property type="component" value="Unassembled WGS sequence"/>
</dbReference>
<dbReference type="VEuPathDB" id="FungiDB:FOMG_18251"/>
<sequence>MGNKVELKKQVTPDRYYLKVILEDLLNYYFPKEVGRFNLEMRNEQWVYFATRALTEDELKPAREPDR</sequence>
<dbReference type="AlphaFoldDB" id="W9Z9Z2"/>
<gene>
    <name evidence="1" type="ORF">FOMG_18251</name>
</gene>
<proteinExistence type="predicted"/>